<reference evidence="1" key="2">
    <citation type="submission" date="2006-05" db="EMBL/GenBank/DDBJ databases">
        <title>Sequencing of the draft genome and assembly of Desulfuromonas acetoxidans DSM 684.</title>
        <authorList>
            <consortium name="US DOE Joint Genome Institute (JGI-PGF)"/>
            <person name="Copeland A."/>
            <person name="Lucas S."/>
            <person name="Lapidus A."/>
            <person name="Barry K."/>
            <person name="Detter J.C."/>
            <person name="Glavina del Rio T."/>
            <person name="Hammon N."/>
            <person name="Israni S."/>
            <person name="Dalin E."/>
            <person name="Tice H."/>
            <person name="Bruce D."/>
            <person name="Pitluck S."/>
            <person name="Richardson P."/>
        </authorList>
    </citation>
    <scope>NUCLEOTIDE SEQUENCE [LARGE SCALE GENOMIC DNA]</scope>
    <source>
        <strain evidence="1">DSM 684</strain>
    </source>
</reference>
<dbReference type="Proteomes" id="UP000005695">
    <property type="component" value="Unassembled WGS sequence"/>
</dbReference>
<dbReference type="SUPFAM" id="SSF48695">
    <property type="entry name" value="Multiheme cytochromes"/>
    <property type="match status" value="1"/>
</dbReference>
<organism evidence="1 2">
    <name type="scientific">Desulfuromonas acetoxidans (strain DSM 684 / 11070)</name>
    <dbReference type="NCBI Taxonomy" id="281689"/>
    <lineage>
        <taxon>Bacteria</taxon>
        <taxon>Pseudomonadati</taxon>
        <taxon>Thermodesulfobacteriota</taxon>
        <taxon>Desulfuromonadia</taxon>
        <taxon>Desulfuromonadales</taxon>
        <taxon>Desulfuromonadaceae</taxon>
        <taxon>Desulfuromonas</taxon>
    </lineage>
</organism>
<sequence>MNCYGSPKKGVEWMKNLLFAVLAVVFACVPVFLAQQDGTTAPIVKVEVLPEGVYKYEGATKGVITFDHNMHKEMMDNDCSSCHEGEPAKIDVSSMSAGHGLCGGCHEQVEDMASCTFCHSK</sequence>
<keyword evidence="2" id="KW-1185">Reference proteome</keyword>
<comment type="caution">
    <text evidence="1">The sequence shown here is derived from an EMBL/GenBank/DDBJ whole genome shotgun (WGS) entry which is preliminary data.</text>
</comment>
<dbReference type="Gene3D" id="3.90.10.10">
    <property type="entry name" value="Cytochrome C3"/>
    <property type="match status" value="1"/>
</dbReference>
<dbReference type="AlphaFoldDB" id="Q1K1X6"/>
<gene>
    <name evidence="1" type="ORF">Dace_2758</name>
</gene>
<evidence type="ECO:0000313" key="2">
    <source>
        <dbReference type="Proteomes" id="UP000005695"/>
    </source>
</evidence>
<dbReference type="EMBL" id="AAEW02000004">
    <property type="protein sequence ID" value="EAT16663.1"/>
    <property type="molecule type" value="Genomic_DNA"/>
</dbReference>
<dbReference type="CDD" id="cd08168">
    <property type="entry name" value="Cytochrom_C3"/>
    <property type="match status" value="1"/>
</dbReference>
<protein>
    <recommendedName>
        <fullName evidence="3">Cytochrome c7-like domain-containing protein</fullName>
    </recommendedName>
</protein>
<accession>Q1K1X6</accession>
<evidence type="ECO:0000313" key="1">
    <source>
        <dbReference type="EMBL" id="EAT16663.1"/>
    </source>
</evidence>
<name>Q1K1X6_DESA6</name>
<dbReference type="InterPro" id="IPR036280">
    <property type="entry name" value="Multihaem_cyt_sf"/>
</dbReference>
<proteinExistence type="predicted"/>
<evidence type="ECO:0008006" key="3">
    <source>
        <dbReference type="Google" id="ProtNLM"/>
    </source>
</evidence>
<reference evidence="1" key="1">
    <citation type="submission" date="2006-05" db="EMBL/GenBank/DDBJ databases">
        <title>Annotation of the draft genome assembly of Desulfuromonas acetoxidans DSM 684.</title>
        <authorList>
            <consortium name="US DOE Joint Genome Institute (JGI-ORNL)"/>
            <person name="Larimer F."/>
            <person name="Land M."/>
            <person name="Hauser L."/>
        </authorList>
    </citation>
    <scope>NUCLEOTIDE SEQUENCE [LARGE SCALE GENOMIC DNA]</scope>
    <source>
        <strain evidence="1">DSM 684</strain>
    </source>
</reference>